<dbReference type="Pfam" id="PF13304">
    <property type="entry name" value="AAA_21"/>
    <property type="match status" value="1"/>
</dbReference>
<keyword evidence="3" id="KW-1185">Reference proteome</keyword>
<keyword evidence="2" id="KW-0547">Nucleotide-binding</keyword>
<name>A0AA41UAN3_9MICO</name>
<accession>A0AA41UAN3</accession>
<dbReference type="InterPro" id="IPR003593">
    <property type="entry name" value="AAA+_ATPase"/>
</dbReference>
<dbReference type="GO" id="GO:0005524">
    <property type="term" value="F:ATP binding"/>
    <property type="evidence" value="ECO:0007669"/>
    <property type="project" value="UniProtKB-KW"/>
</dbReference>
<dbReference type="SUPFAM" id="SSF52540">
    <property type="entry name" value="P-loop containing nucleoside triphosphate hydrolases"/>
    <property type="match status" value="1"/>
</dbReference>
<comment type="caution">
    <text evidence="2">The sequence shown here is derived from an EMBL/GenBank/DDBJ whole genome shotgun (WGS) entry which is preliminary data.</text>
</comment>
<organism evidence="2 3">
    <name type="scientific">Antribacter soli</name>
    <dbReference type="NCBI Taxonomy" id="2910976"/>
    <lineage>
        <taxon>Bacteria</taxon>
        <taxon>Bacillati</taxon>
        <taxon>Actinomycetota</taxon>
        <taxon>Actinomycetes</taxon>
        <taxon>Micrococcales</taxon>
        <taxon>Promicromonosporaceae</taxon>
        <taxon>Antribacter</taxon>
    </lineage>
</organism>
<dbReference type="AlphaFoldDB" id="A0AA41UAN3"/>
<gene>
    <name evidence="2" type="ORF">L1785_17965</name>
</gene>
<evidence type="ECO:0000313" key="3">
    <source>
        <dbReference type="Proteomes" id="UP001165405"/>
    </source>
</evidence>
<dbReference type="SMART" id="SM00382">
    <property type="entry name" value="AAA"/>
    <property type="match status" value="1"/>
</dbReference>
<evidence type="ECO:0000259" key="1">
    <source>
        <dbReference type="SMART" id="SM00382"/>
    </source>
</evidence>
<dbReference type="PANTHER" id="PTHR43581">
    <property type="entry name" value="ATP/GTP PHOSPHATASE"/>
    <property type="match status" value="1"/>
</dbReference>
<dbReference type="InterPro" id="IPR027417">
    <property type="entry name" value="P-loop_NTPase"/>
</dbReference>
<dbReference type="PANTHER" id="PTHR43581:SF4">
    <property type="entry name" value="ATP_GTP PHOSPHATASE"/>
    <property type="match status" value="1"/>
</dbReference>
<dbReference type="InterPro" id="IPR003959">
    <property type="entry name" value="ATPase_AAA_core"/>
</dbReference>
<sequence>MVSVGVKQIRFLDGAVANIPPAGLAVIVGPNNGGKSVLLGEIAQSLERGSPFAPAEWVSGVELERTGSPAELEEWFRLRARLAPDGEAYGGQLVIGDAMEGPRLTLNKCLLYWQGANGLGPLASHFAGFHDAMSRANLLQIAEARNPMISARSPLHRVWDDRELEAHLARLTRRALGFDVSINRYAQQLELLMGKPTRPDETLPPSPALLEEYARLRVVRDQGDGIRSFVGLLLAFLASGNCITMIDDPEVFLHPPQARSLGRFLAQESPPTTTQVLIATHSEDLLEGVLEGAADREVTIIRISSTRTSGIRKKNALPAERVKTVWTDPLLRYSRLLDGLFHQGVVVCEADGDCRLYEAALDAHLAARAEHDLVFTHVGGKDRLPLALAELNRLALPAAVIAGLEVLDDQRMVAALVEAGGGDPASVLDDLQRDAPAAAEQVLGYLRSLGIFLVPAAGAPAPAGALEPSPDLATLLDQVAAHFGIAS</sequence>
<dbReference type="Proteomes" id="UP001165405">
    <property type="component" value="Unassembled WGS sequence"/>
</dbReference>
<dbReference type="EMBL" id="JAKGSG010000050">
    <property type="protein sequence ID" value="MCF4122867.1"/>
    <property type="molecule type" value="Genomic_DNA"/>
</dbReference>
<reference evidence="2" key="1">
    <citation type="submission" date="2022-01" db="EMBL/GenBank/DDBJ databases">
        <title>Antribacter sp. nov., isolated from Guizhou of China.</title>
        <authorList>
            <person name="Chengliang C."/>
            <person name="Ya Z."/>
        </authorList>
    </citation>
    <scope>NUCLEOTIDE SEQUENCE</scope>
    <source>
        <strain evidence="2">KLBMP 9083</strain>
    </source>
</reference>
<proteinExistence type="predicted"/>
<evidence type="ECO:0000313" key="2">
    <source>
        <dbReference type="EMBL" id="MCF4122867.1"/>
    </source>
</evidence>
<keyword evidence="2" id="KW-0067">ATP-binding</keyword>
<protein>
    <submittedName>
        <fullName evidence="2">ATP-binding protein</fullName>
    </submittedName>
</protein>
<dbReference type="GO" id="GO:0016887">
    <property type="term" value="F:ATP hydrolysis activity"/>
    <property type="evidence" value="ECO:0007669"/>
    <property type="project" value="InterPro"/>
</dbReference>
<dbReference type="Gene3D" id="3.40.50.300">
    <property type="entry name" value="P-loop containing nucleotide triphosphate hydrolases"/>
    <property type="match status" value="1"/>
</dbReference>
<dbReference type="RefSeq" id="WP_236090658.1">
    <property type="nucleotide sequence ID" value="NZ_JAKGSG010000050.1"/>
</dbReference>
<feature type="domain" description="AAA+ ATPase" evidence="1">
    <location>
        <begin position="21"/>
        <end position="304"/>
    </location>
</feature>
<dbReference type="InterPro" id="IPR051396">
    <property type="entry name" value="Bact_Antivir_Def_Nuclease"/>
</dbReference>